<dbReference type="EMBL" id="MU167230">
    <property type="protein sequence ID" value="KAG0149146.1"/>
    <property type="molecule type" value="Genomic_DNA"/>
</dbReference>
<gene>
    <name evidence="2" type="ORF">CROQUDRAFT_10767</name>
</gene>
<name>A0A9P6NTC1_9BASI</name>
<dbReference type="AlphaFoldDB" id="A0A9P6NTC1"/>
<sequence length="110" mass="12105">LWAEIALATVFTLNKSPHAFLDHELPVARWNSLVPGGGMHESDAYFLQTLGFSAVFLAPRHIGKLSMKVRDGVLVGYESGAKAYCIWDIESHEIVVTCAVNLNEALFPFS</sequence>
<comment type="caution">
    <text evidence="2">The sequence shown here is derived from an EMBL/GenBank/DDBJ whole genome shotgun (WGS) entry which is preliminary data.</text>
</comment>
<dbReference type="InterPro" id="IPR057670">
    <property type="entry name" value="SH3_retrovirus"/>
</dbReference>
<feature type="domain" description="Retroviral polymerase SH3-like" evidence="1">
    <location>
        <begin position="59"/>
        <end position="109"/>
    </location>
</feature>
<feature type="non-terminal residue" evidence="2">
    <location>
        <position position="110"/>
    </location>
</feature>
<protein>
    <recommendedName>
        <fullName evidence="1">Retroviral polymerase SH3-like domain-containing protein</fullName>
    </recommendedName>
</protein>
<evidence type="ECO:0000259" key="1">
    <source>
        <dbReference type="Pfam" id="PF25597"/>
    </source>
</evidence>
<feature type="non-terminal residue" evidence="2">
    <location>
        <position position="1"/>
    </location>
</feature>
<evidence type="ECO:0000313" key="2">
    <source>
        <dbReference type="EMBL" id="KAG0149146.1"/>
    </source>
</evidence>
<dbReference type="Proteomes" id="UP000886653">
    <property type="component" value="Unassembled WGS sequence"/>
</dbReference>
<accession>A0A9P6NTC1</accession>
<proteinExistence type="predicted"/>
<dbReference type="OrthoDB" id="413361at2759"/>
<organism evidence="2 3">
    <name type="scientific">Cronartium quercuum f. sp. fusiforme G11</name>
    <dbReference type="NCBI Taxonomy" id="708437"/>
    <lineage>
        <taxon>Eukaryota</taxon>
        <taxon>Fungi</taxon>
        <taxon>Dikarya</taxon>
        <taxon>Basidiomycota</taxon>
        <taxon>Pucciniomycotina</taxon>
        <taxon>Pucciniomycetes</taxon>
        <taxon>Pucciniales</taxon>
        <taxon>Coleosporiaceae</taxon>
        <taxon>Cronartium</taxon>
    </lineage>
</organism>
<keyword evidence="3" id="KW-1185">Reference proteome</keyword>
<dbReference type="Pfam" id="PF25597">
    <property type="entry name" value="SH3_retrovirus"/>
    <property type="match status" value="1"/>
</dbReference>
<reference evidence="2" key="1">
    <citation type="submission" date="2013-11" db="EMBL/GenBank/DDBJ databases">
        <title>Genome sequence of the fusiform rust pathogen reveals effectors for host alternation and coevolution with pine.</title>
        <authorList>
            <consortium name="DOE Joint Genome Institute"/>
            <person name="Smith K."/>
            <person name="Pendleton A."/>
            <person name="Kubisiak T."/>
            <person name="Anderson C."/>
            <person name="Salamov A."/>
            <person name="Aerts A."/>
            <person name="Riley R."/>
            <person name="Clum A."/>
            <person name="Lindquist E."/>
            <person name="Ence D."/>
            <person name="Campbell M."/>
            <person name="Kronenberg Z."/>
            <person name="Feau N."/>
            <person name="Dhillon B."/>
            <person name="Hamelin R."/>
            <person name="Burleigh J."/>
            <person name="Smith J."/>
            <person name="Yandell M."/>
            <person name="Nelson C."/>
            <person name="Grigoriev I."/>
            <person name="Davis J."/>
        </authorList>
    </citation>
    <scope>NUCLEOTIDE SEQUENCE</scope>
    <source>
        <strain evidence="2">G11</strain>
    </source>
</reference>
<evidence type="ECO:0000313" key="3">
    <source>
        <dbReference type="Proteomes" id="UP000886653"/>
    </source>
</evidence>